<reference evidence="3" key="1">
    <citation type="journal article" date="2019" name="Int. J. Syst. Evol. Microbiol.">
        <title>The Global Catalogue of Microorganisms (GCM) 10K type strain sequencing project: providing services to taxonomists for standard genome sequencing and annotation.</title>
        <authorList>
            <consortium name="The Broad Institute Genomics Platform"/>
            <consortium name="The Broad Institute Genome Sequencing Center for Infectious Disease"/>
            <person name="Wu L."/>
            <person name="Ma J."/>
        </authorList>
    </citation>
    <scope>NUCLEOTIDE SEQUENCE [LARGE SCALE GENOMIC DNA]</scope>
    <source>
        <strain evidence="3">JCM 16013</strain>
    </source>
</reference>
<protein>
    <submittedName>
        <fullName evidence="2">FAD-dependent oxidoreductase</fullName>
    </submittedName>
</protein>
<dbReference type="RefSeq" id="WP_344655254.1">
    <property type="nucleotide sequence ID" value="NZ_BAAAQM010000002.1"/>
</dbReference>
<dbReference type="InterPro" id="IPR036188">
    <property type="entry name" value="FAD/NAD-bd_sf"/>
</dbReference>
<dbReference type="Pfam" id="PF01266">
    <property type="entry name" value="DAO"/>
    <property type="match status" value="1"/>
</dbReference>
<keyword evidence="3" id="KW-1185">Reference proteome</keyword>
<dbReference type="Gene3D" id="3.30.9.10">
    <property type="entry name" value="D-Amino Acid Oxidase, subunit A, domain 2"/>
    <property type="match status" value="1"/>
</dbReference>
<accession>A0ABP5BXX4</accession>
<dbReference type="EMBL" id="BAAAQM010000002">
    <property type="protein sequence ID" value="GAA1952936.1"/>
    <property type="molecule type" value="Genomic_DNA"/>
</dbReference>
<dbReference type="Proteomes" id="UP001499854">
    <property type="component" value="Unassembled WGS sequence"/>
</dbReference>
<dbReference type="PANTHER" id="PTHR13847">
    <property type="entry name" value="SARCOSINE DEHYDROGENASE-RELATED"/>
    <property type="match status" value="1"/>
</dbReference>
<dbReference type="Gene3D" id="3.50.50.60">
    <property type="entry name" value="FAD/NAD(P)-binding domain"/>
    <property type="match status" value="1"/>
</dbReference>
<dbReference type="InterPro" id="IPR006076">
    <property type="entry name" value="FAD-dep_OxRdtase"/>
</dbReference>
<sequence>MSAVDGSLSLWLEQVAGSGSESGGQTADRRPALDRDIDADIAIIGAGYTGLWTAYYLAKADPSLRIVVLEKEFAGFGASGRNGGWCSALFPSSLAKVAKVGGGRDRAIALQRAMNATVDEVGRVVAEEGVDCHWAKGGTVVLARTPVQYERAKASVEEERSYGFGEEDVRLLSAAEASEMAGATSVLGGTYTPHCAAIQPAMLARGLAGVVEKLGVTLYEGTAVEAIRDGVVTTARGTRVRAAKVVRATEGYTSSIAGFSRDVAPVYSLMVATEPLSDEIWEQIGLARRQTFSDFRHLIVYGQRTADGRLAFGGRGAPYHFGSRIEPGFDRDARVHAEIRRTLVDLFPVLKDTMFTHAWGGALGVPRDWFASVGYDPARRLGWAGGYVGDGVGATNLAGRTLADLLTGRDTEITRLPWVNHRSRRWEPEPLRWIGANIGLRTMDAADAEEARTGKPSVRARVFGRFLGH</sequence>
<name>A0ABP5BXX4_9ACTN</name>
<dbReference type="SUPFAM" id="SSF51905">
    <property type="entry name" value="FAD/NAD(P)-binding domain"/>
    <property type="match status" value="1"/>
</dbReference>
<dbReference type="PANTHER" id="PTHR13847:SF285">
    <property type="entry name" value="FAD DEPENDENT OXIDOREDUCTASE DOMAIN-CONTAINING PROTEIN"/>
    <property type="match status" value="1"/>
</dbReference>
<evidence type="ECO:0000313" key="3">
    <source>
        <dbReference type="Proteomes" id="UP001499854"/>
    </source>
</evidence>
<evidence type="ECO:0000259" key="1">
    <source>
        <dbReference type="Pfam" id="PF01266"/>
    </source>
</evidence>
<evidence type="ECO:0000313" key="2">
    <source>
        <dbReference type="EMBL" id="GAA1952936.1"/>
    </source>
</evidence>
<organism evidence="2 3">
    <name type="scientific">Catenulispora subtropica</name>
    <dbReference type="NCBI Taxonomy" id="450798"/>
    <lineage>
        <taxon>Bacteria</taxon>
        <taxon>Bacillati</taxon>
        <taxon>Actinomycetota</taxon>
        <taxon>Actinomycetes</taxon>
        <taxon>Catenulisporales</taxon>
        <taxon>Catenulisporaceae</taxon>
        <taxon>Catenulispora</taxon>
    </lineage>
</organism>
<proteinExistence type="predicted"/>
<gene>
    <name evidence="2" type="ORF">GCM10009838_05160</name>
</gene>
<feature type="domain" description="FAD dependent oxidoreductase" evidence="1">
    <location>
        <begin position="40"/>
        <end position="405"/>
    </location>
</feature>
<comment type="caution">
    <text evidence="2">The sequence shown here is derived from an EMBL/GenBank/DDBJ whole genome shotgun (WGS) entry which is preliminary data.</text>
</comment>